<reference evidence="3" key="1">
    <citation type="submission" date="2021-06" db="EMBL/GenBank/DDBJ databases">
        <authorList>
            <person name="Hodson N. C."/>
            <person name="Mongue J. A."/>
            <person name="Jaron S. K."/>
        </authorList>
    </citation>
    <scope>NUCLEOTIDE SEQUENCE</scope>
</reference>
<evidence type="ECO:0000313" key="3">
    <source>
        <dbReference type="EMBL" id="CAG7827248.1"/>
    </source>
</evidence>
<gene>
    <name evidence="3" type="ORF">AFUS01_LOCUS37243</name>
</gene>
<keyword evidence="4" id="KW-1185">Reference proteome</keyword>
<evidence type="ECO:0000256" key="1">
    <source>
        <dbReference type="SAM" id="SignalP"/>
    </source>
</evidence>
<organism evidence="3 4">
    <name type="scientific">Allacma fusca</name>
    <dbReference type="NCBI Taxonomy" id="39272"/>
    <lineage>
        <taxon>Eukaryota</taxon>
        <taxon>Metazoa</taxon>
        <taxon>Ecdysozoa</taxon>
        <taxon>Arthropoda</taxon>
        <taxon>Hexapoda</taxon>
        <taxon>Collembola</taxon>
        <taxon>Symphypleona</taxon>
        <taxon>Sminthuridae</taxon>
        <taxon>Allacma</taxon>
    </lineage>
</organism>
<dbReference type="GO" id="GO:0005737">
    <property type="term" value="C:cytoplasm"/>
    <property type="evidence" value="ECO:0007669"/>
    <property type="project" value="TreeGrafter"/>
</dbReference>
<name>A0A8J2PN21_9HEXA</name>
<sequence length="233" mass="26863">MVLRMLIFLILFQNLLGTQQARSFTELNENKKDPGEDTKNWVDSWVAPDVVKHKFLYYISGYDYDGRPILVLPWGNWDTRTIVEKGGENVQNLEKYFDQLVQRILRGAFTRPSNNETEDIPVSDELVVIVDFDDLNLRQITLPENFRFLVKNVAKINLCFEKIAYGFAINVNSVAAQMMEVVRPTLARFLEKVNVYGTITSFWKPILLKTLPADQLHPAYGGPKDFRPVKVYG</sequence>
<proteinExistence type="predicted"/>
<dbReference type="PROSITE" id="PS50191">
    <property type="entry name" value="CRAL_TRIO"/>
    <property type="match status" value="1"/>
</dbReference>
<feature type="signal peptide" evidence="1">
    <location>
        <begin position="1"/>
        <end position="17"/>
    </location>
</feature>
<feature type="domain" description="CRAL-TRIO" evidence="2">
    <location>
        <begin position="47"/>
        <end position="228"/>
    </location>
</feature>
<feature type="chain" id="PRO_5035285623" description="CRAL-TRIO domain-containing protein" evidence="1">
    <location>
        <begin position="18"/>
        <end position="233"/>
    </location>
</feature>
<dbReference type="InterPro" id="IPR001251">
    <property type="entry name" value="CRAL-TRIO_dom"/>
</dbReference>
<dbReference type="AlphaFoldDB" id="A0A8J2PN21"/>
<keyword evidence="1" id="KW-0732">Signal</keyword>
<dbReference type="CDD" id="cd00170">
    <property type="entry name" value="SEC14"/>
    <property type="match status" value="1"/>
</dbReference>
<dbReference type="OrthoDB" id="1434354at2759"/>
<dbReference type="PANTHER" id="PTHR23324:SF83">
    <property type="entry name" value="SEC14-LIKE PROTEIN 2"/>
    <property type="match status" value="1"/>
</dbReference>
<comment type="caution">
    <text evidence="3">The sequence shown here is derived from an EMBL/GenBank/DDBJ whole genome shotgun (WGS) entry which is preliminary data.</text>
</comment>
<dbReference type="PANTHER" id="PTHR23324">
    <property type="entry name" value="SEC14 RELATED PROTEIN"/>
    <property type="match status" value="1"/>
</dbReference>
<evidence type="ECO:0000313" key="4">
    <source>
        <dbReference type="Proteomes" id="UP000708208"/>
    </source>
</evidence>
<dbReference type="Pfam" id="PF00650">
    <property type="entry name" value="CRAL_TRIO"/>
    <property type="match status" value="1"/>
</dbReference>
<dbReference type="EMBL" id="CAJVCH010542792">
    <property type="protein sequence ID" value="CAG7827248.1"/>
    <property type="molecule type" value="Genomic_DNA"/>
</dbReference>
<dbReference type="InterPro" id="IPR051064">
    <property type="entry name" value="SEC14/CRAL-TRIO_domain"/>
</dbReference>
<protein>
    <recommendedName>
        <fullName evidence="2">CRAL-TRIO domain-containing protein</fullName>
    </recommendedName>
</protein>
<evidence type="ECO:0000259" key="2">
    <source>
        <dbReference type="PROSITE" id="PS50191"/>
    </source>
</evidence>
<dbReference type="Proteomes" id="UP000708208">
    <property type="component" value="Unassembled WGS sequence"/>
</dbReference>
<accession>A0A8J2PN21</accession>